<name>A0A5C3ESI6_9BASI</name>
<feature type="compositionally biased region" description="Polar residues" evidence="3">
    <location>
        <begin position="273"/>
        <end position="303"/>
    </location>
</feature>
<keyword evidence="1" id="KW-0479">Metal-binding</keyword>
<feature type="compositionally biased region" description="Basic and acidic residues" evidence="3">
    <location>
        <begin position="375"/>
        <end position="390"/>
    </location>
</feature>
<protein>
    <recommendedName>
        <fullName evidence="4">Zn(2)-C6 fungal-type domain-containing protein</fullName>
    </recommendedName>
</protein>
<evidence type="ECO:0000256" key="3">
    <source>
        <dbReference type="SAM" id="MobiDB-lite"/>
    </source>
</evidence>
<dbReference type="SMART" id="SM00906">
    <property type="entry name" value="Fungal_trans"/>
    <property type="match status" value="1"/>
</dbReference>
<dbReference type="PANTHER" id="PTHR47783:SF1">
    <property type="entry name" value="ZN(II)2CYS6 TRANSCRIPTION FACTOR (EUROFUNG)"/>
    <property type="match status" value="1"/>
</dbReference>
<dbReference type="OrthoDB" id="2428527at2759"/>
<dbReference type="GO" id="GO:0000981">
    <property type="term" value="F:DNA-binding transcription factor activity, RNA polymerase II-specific"/>
    <property type="evidence" value="ECO:0007669"/>
    <property type="project" value="InterPro"/>
</dbReference>
<dbReference type="GO" id="GO:0008270">
    <property type="term" value="F:zinc ion binding"/>
    <property type="evidence" value="ECO:0007669"/>
    <property type="project" value="InterPro"/>
</dbReference>
<dbReference type="CDD" id="cd00067">
    <property type="entry name" value="GAL4"/>
    <property type="match status" value="1"/>
</dbReference>
<evidence type="ECO:0000256" key="2">
    <source>
        <dbReference type="ARBA" id="ARBA00023242"/>
    </source>
</evidence>
<feature type="region of interest" description="Disordered" evidence="3">
    <location>
        <begin position="223"/>
        <end position="414"/>
    </location>
</feature>
<evidence type="ECO:0000313" key="6">
    <source>
        <dbReference type="Proteomes" id="UP000324022"/>
    </source>
</evidence>
<gene>
    <name evidence="5" type="ORF">UTRI_02886</name>
</gene>
<feature type="compositionally biased region" description="Basic and acidic residues" evidence="3">
    <location>
        <begin position="22"/>
        <end position="31"/>
    </location>
</feature>
<dbReference type="SUPFAM" id="SSF57701">
    <property type="entry name" value="Zn2/Cys6 DNA-binding domain"/>
    <property type="match status" value="1"/>
</dbReference>
<evidence type="ECO:0000313" key="5">
    <source>
        <dbReference type="EMBL" id="SPO32329.1"/>
    </source>
</evidence>
<feature type="compositionally biased region" description="Low complexity" evidence="3">
    <location>
        <begin position="10"/>
        <end position="21"/>
    </location>
</feature>
<evidence type="ECO:0000259" key="4">
    <source>
        <dbReference type="PROSITE" id="PS50048"/>
    </source>
</evidence>
<reference evidence="5 6" key="1">
    <citation type="submission" date="2018-03" db="EMBL/GenBank/DDBJ databases">
        <authorList>
            <person name="Guldener U."/>
        </authorList>
    </citation>
    <scope>NUCLEOTIDE SEQUENCE [LARGE SCALE GENOMIC DNA]</scope>
    <source>
        <strain evidence="5 6">NBRC100155</strain>
    </source>
</reference>
<dbReference type="GO" id="GO:0006351">
    <property type="term" value="P:DNA-templated transcription"/>
    <property type="evidence" value="ECO:0007669"/>
    <property type="project" value="InterPro"/>
</dbReference>
<sequence length="1088" mass="118824">MDRPPYYADPRASAPRSSTSRGEQDPRRGLERLPPVLPSSHSLPKLPLARSDGLPPLGHTRLPPIKDSNTSPYAVHRPYPTISDRPAFDAPRRPSPPSSVPVGMVSADYMHSRRSPGDTAPATYHPSHMRHPDAYRQDALPGHASSHIPHHIHYDAPPPHIRHASEVEPVSAGAPIKRPRVSLACLACRNRKSRCDGVRPTCKTCANMKIECKWPEVDFRRAKTGDAARARKRSPAGPSSQRSPDSAEQKPRGMPESASDVYRRPAAERGSLPPSQSMPMVPMASSSLPHTASTSTSPTLSRSNRFRTHSDGDREARYAESSLHTSRSPTERHMHPSFAHESRSGPYGREALARPYSSAGVPSSRHDSSTSATWTRDDRMDPYPQDRRMVWESQPSRPVRPMPESRIQRPNAAATRCKDRAAEIAILARPATDSQRLAVEASMAREISLEDLADKSTAGERLDFAFAADWDAIGGLSHTARRPFMDVAAGIVAVLELFGPKSTVDASARLHLFRLRNGPSSHPDLRHLSIATDLSPREERELLETISSSYDTLSYPIPVDRLSLPLIDGIQRALDDDTLKAEDRADVSGVRSPVHPSSPPPADVIPYVRQEDVKPPQRILELLFQRYVDNVGDQMPGLDTKTIGARIRDGSISALFANALCSIGASLYERVGQRPLASDALSSKVYFERARALIGAALQNPDLEAILALGVMAIRDILMGQVVSSAVLVSSAVRLCMQLDLHRARPTQHRQPSPASDAADGGDASKKLIAEDVFWMTYCLDRITSIATARPLAIKDRDIDTPFPATMRKGEPCIFAALVRQLHYLGRLAEVALSSPVSGATSGSPERERAREMEIAAIGADLVGHYESLPSVLQLGSANLNQAHEKGDSLSFLQLHLTHNMALLHRFLLSEAPMTNADYDAMRSAANETVEICLLGDSLNPTMLADTPLSAVACFLAGCVSLSEMEFLEESMQTASSETAYRSMVAQLEAARSNLAKLMETLVRHAKFWPVAGKLVSVLETQKARPTTPSISPATIASLVSQVEAIHILVRRPGEASDSLRETSNQTPVQIRKVADLEMLRAAFPHLC</sequence>
<dbReference type="AlphaFoldDB" id="A0A5C3ESI6"/>
<feature type="region of interest" description="Disordered" evidence="3">
    <location>
        <begin position="1"/>
        <end position="100"/>
    </location>
</feature>
<feature type="compositionally biased region" description="Basic and acidic residues" evidence="3">
    <location>
        <begin position="308"/>
        <end position="318"/>
    </location>
</feature>
<feature type="domain" description="Zn(2)-C6 fungal-type" evidence="4">
    <location>
        <begin position="184"/>
        <end position="214"/>
    </location>
</feature>
<dbReference type="Pfam" id="PF04082">
    <property type="entry name" value="Fungal_trans"/>
    <property type="match status" value="1"/>
</dbReference>
<dbReference type="Gene3D" id="4.10.240.10">
    <property type="entry name" value="Zn(2)-C6 fungal-type DNA-binding domain"/>
    <property type="match status" value="1"/>
</dbReference>
<proteinExistence type="predicted"/>
<dbReference type="Proteomes" id="UP000324022">
    <property type="component" value="Unassembled WGS sequence"/>
</dbReference>
<dbReference type="PANTHER" id="PTHR47783">
    <property type="entry name" value="ZN(II)2CYS6 TRANSCRIPTION FACTOR (EUROFUNG)-RELATED"/>
    <property type="match status" value="1"/>
</dbReference>
<dbReference type="EMBL" id="OOIN01000043">
    <property type="protein sequence ID" value="SPO32329.1"/>
    <property type="molecule type" value="Genomic_DNA"/>
</dbReference>
<evidence type="ECO:0000256" key="1">
    <source>
        <dbReference type="ARBA" id="ARBA00022723"/>
    </source>
</evidence>
<organism evidence="5 6">
    <name type="scientific">Ustilago trichophora</name>
    <dbReference type="NCBI Taxonomy" id="86804"/>
    <lineage>
        <taxon>Eukaryota</taxon>
        <taxon>Fungi</taxon>
        <taxon>Dikarya</taxon>
        <taxon>Basidiomycota</taxon>
        <taxon>Ustilaginomycotina</taxon>
        <taxon>Ustilaginomycetes</taxon>
        <taxon>Ustilaginales</taxon>
        <taxon>Ustilaginaceae</taxon>
        <taxon>Ustilago</taxon>
    </lineage>
</organism>
<accession>A0A5C3ESI6</accession>
<dbReference type="InterPro" id="IPR001138">
    <property type="entry name" value="Zn2Cys6_DnaBD"/>
</dbReference>
<feature type="region of interest" description="Disordered" evidence="3">
    <location>
        <begin position="584"/>
        <end position="605"/>
    </location>
</feature>
<feature type="compositionally biased region" description="Basic and acidic residues" evidence="3">
    <location>
        <begin position="329"/>
        <end position="343"/>
    </location>
</feature>
<dbReference type="PROSITE" id="PS50048">
    <property type="entry name" value="ZN2_CY6_FUNGAL_2"/>
    <property type="match status" value="1"/>
</dbReference>
<dbReference type="GO" id="GO:0003677">
    <property type="term" value="F:DNA binding"/>
    <property type="evidence" value="ECO:0007669"/>
    <property type="project" value="InterPro"/>
</dbReference>
<dbReference type="Pfam" id="PF00172">
    <property type="entry name" value="Zn_clus"/>
    <property type="match status" value="1"/>
</dbReference>
<dbReference type="InterPro" id="IPR036864">
    <property type="entry name" value="Zn2-C6_fun-type_DNA-bd_sf"/>
</dbReference>
<keyword evidence="6" id="KW-1185">Reference proteome</keyword>
<keyword evidence="2" id="KW-0539">Nucleus</keyword>
<dbReference type="SMART" id="SM00066">
    <property type="entry name" value="GAL4"/>
    <property type="match status" value="1"/>
</dbReference>
<dbReference type="PROSITE" id="PS00463">
    <property type="entry name" value="ZN2_CY6_FUNGAL_1"/>
    <property type="match status" value="1"/>
</dbReference>
<dbReference type="CDD" id="cd12148">
    <property type="entry name" value="fungal_TF_MHR"/>
    <property type="match status" value="1"/>
</dbReference>
<feature type="compositionally biased region" description="Low complexity" evidence="3">
    <location>
        <begin position="38"/>
        <end position="48"/>
    </location>
</feature>
<dbReference type="InterPro" id="IPR007219">
    <property type="entry name" value="XnlR_reg_dom"/>
</dbReference>